<dbReference type="AlphaFoldDB" id="A0AAD5RH70"/>
<gene>
    <name evidence="1" type="ORF">MKZ38_008981</name>
</gene>
<comment type="caution">
    <text evidence="1">The sequence shown here is derived from an EMBL/GenBank/DDBJ whole genome shotgun (WGS) entry which is preliminary data.</text>
</comment>
<accession>A0AAD5RH70</accession>
<name>A0AAD5RH70_9PEZI</name>
<dbReference type="EMBL" id="JAKWBI020000650">
    <property type="protein sequence ID" value="KAJ2893165.1"/>
    <property type="molecule type" value="Genomic_DNA"/>
</dbReference>
<protein>
    <submittedName>
        <fullName evidence="1">Uncharacterized protein</fullName>
    </submittedName>
</protein>
<reference evidence="1" key="1">
    <citation type="submission" date="2022-07" db="EMBL/GenBank/DDBJ databases">
        <title>Draft genome sequence of Zalerion maritima ATCC 34329, a (micro)plastics degrading marine fungus.</title>
        <authorList>
            <person name="Paco A."/>
            <person name="Goncalves M.F.M."/>
            <person name="Rocha-Santos T.A.P."/>
            <person name="Alves A."/>
        </authorList>
    </citation>
    <scope>NUCLEOTIDE SEQUENCE</scope>
    <source>
        <strain evidence="1">ATCC 34329</strain>
    </source>
</reference>
<evidence type="ECO:0000313" key="2">
    <source>
        <dbReference type="Proteomes" id="UP001201980"/>
    </source>
</evidence>
<evidence type="ECO:0000313" key="1">
    <source>
        <dbReference type="EMBL" id="KAJ2893165.1"/>
    </source>
</evidence>
<proteinExistence type="predicted"/>
<keyword evidence="2" id="KW-1185">Reference proteome</keyword>
<dbReference type="Proteomes" id="UP001201980">
    <property type="component" value="Unassembled WGS sequence"/>
</dbReference>
<organism evidence="1 2">
    <name type="scientific">Zalerion maritima</name>
    <dbReference type="NCBI Taxonomy" id="339359"/>
    <lineage>
        <taxon>Eukaryota</taxon>
        <taxon>Fungi</taxon>
        <taxon>Dikarya</taxon>
        <taxon>Ascomycota</taxon>
        <taxon>Pezizomycotina</taxon>
        <taxon>Sordariomycetes</taxon>
        <taxon>Lulworthiomycetidae</taxon>
        <taxon>Lulworthiales</taxon>
        <taxon>Lulworthiaceae</taxon>
        <taxon>Zalerion</taxon>
    </lineage>
</organism>
<sequence length="234" mass="26152">MNLRGCRAALATLLPAAGKYAFKRKSFGRYRERWEQRKGGKLSIKVPKPASVVRLSGVYRTTESAWSYWLEDSDWPRDYNVLWLAQDGSLWGGAEGCCESRGMPSNKGTRSGACANSRLAWLSAVQFSSFAWIGGCVGDYRETRRIVLAWTCALVPLRAYRVAIVNSCKRISFAQRRGPPGQVPLGGHRKGRNNVAIQALRPAADMKTLGYKCPYIHLRPAEPTRAHDQNDYDP</sequence>